<dbReference type="InterPro" id="IPR001128">
    <property type="entry name" value="Cyt_P450"/>
</dbReference>
<name>A0A2P5D9M0_PARAD</name>
<keyword evidence="9" id="KW-1185">Reference proteome</keyword>
<evidence type="ECO:0000256" key="5">
    <source>
        <dbReference type="ARBA" id="ARBA00023002"/>
    </source>
</evidence>
<evidence type="ECO:0000313" key="9">
    <source>
        <dbReference type="Proteomes" id="UP000237105"/>
    </source>
</evidence>
<organism evidence="8 9">
    <name type="scientific">Parasponia andersonii</name>
    <name type="common">Sponia andersonii</name>
    <dbReference type="NCBI Taxonomy" id="3476"/>
    <lineage>
        <taxon>Eukaryota</taxon>
        <taxon>Viridiplantae</taxon>
        <taxon>Streptophyta</taxon>
        <taxon>Embryophyta</taxon>
        <taxon>Tracheophyta</taxon>
        <taxon>Spermatophyta</taxon>
        <taxon>Magnoliopsida</taxon>
        <taxon>eudicotyledons</taxon>
        <taxon>Gunneridae</taxon>
        <taxon>Pentapetalae</taxon>
        <taxon>rosids</taxon>
        <taxon>fabids</taxon>
        <taxon>Rosales</taxon>
        <taxon>Cannabaceae</taxon>
        <taxon>Parasponia</taxon>
    </lineage>
</organism>
<evidence type="ECO:0000313" key="8">
    <source>
        <dbReference type="EMBL" id="PON69985.1"/>
    </source>
</evidence>
<evidence type="ECO:0000256" key="6">
    <source>
        <dbReference type="ARBA" id="ARBA00023004"/>
    </source>
</evidence>
<dbReference type="SUPFAM" id="SSF48264">
    <property type="entry name" value="Cytochrome P450"/>
    <property type="match status" value="1"/>
</dbReference>
<dbReference type="Pfam" id="PF00067">
    <property type="entry name" value="p450"/>
    <property type="match status" value="1"/>
</dbReference>
<dbReference type="GO" id="GO:0020037">
    <property type="term" value="F:heme binding"/>
    <property type="evidence" value="ECO:0007669"/>
    <property type="project" value="InterPro"/>
</dbReference>
<dbReference type="STRING" id="3476.A0A2P5D9M0"/>
<evidence type="ECO:0000256" key="2">
    <source>
        <dbReference type="ARBA" id="ARBA00010617"/>
    </source>
</evidence>
<gene>
    <name evidence="8" type="ORF">PanWU01x14_084490</name>
</gene>
<evidence type="ECO:0000256" key="1">
    <source>
        <dbReference type="ARBA" id="ARBA00001971"/>
    </source>
</evidence>
<dbReference type="PANTHER" id="PTHR24296">
    <property type="entry name" value="CYTOCHROME P450"/>
    <property type="match status" value="1"/>
</dbReference>
<keyword evidence="5" id="KW-0560">Oxidoreductase</keyword>
<accession>A0A2P5D9M0</accession>
<keyword evidence="7" id="KW-0503">Monooxygenase</keyword>
<dbReference type="InterPro" id="IPR036396">
    <property type="entry name" value="Cyt_P450_sf"/>
</dbReference>
<keyword evidence="4" id="KW-0479">Metal-binding</keyword>
<comment type="cofactor">
    <cofactor evidence="1">
        <name>heme</name>
        <dbReference type="ChEBI" id="CHEBI:30413"/>
    </cofactor>
</comment>
<proteinExistence type="inferred from homology"/>
<dbReference type="Gene3D" id="1.10.630.10">
    <property type="entry name" value="Cytochrome P450"/>
    <property type="match status" value="1"/>
</dbReference>
<comment type="caution">
    <text evidence="8">The sequence shown here is derived from an EMBL/GenBank/DDBJ whole genome shotgun (WGS) entry which is preliminary data.</text>
</comment>
<protein>
    <submittedName>
        <fullName evidence="8">Cytochrome P</fullName>
    </submittedName>
</protein>
<keyword evidence="6" id="KW-0408">Iron</keyword>
<dbReference type="Proteomes" id="UP000237105">
    <property type="component" value="Unassembled WGS sequence"/>
</dbReference>
<reference evidence="9" key="1">
    <citation type="submission" date="2016-06" db="EMBL/GenBank/DDBJ databases">
        <title>Parallel loss of symbiosis genes in relatives of nitrogen-fixing non-legume Parasponia.</title>
        <authorList>
            <person name="Van Velzen R."/>
            <person name="Holmer R."/>
            <person name="Bu F."/>
            <person name="Rutten L."/>
            <person name="Van Zeijl A."/>
            <person name="Liu W."/>
            <person name="Santuari L."/>
            <person name="Cao Q."/>
            <person name="Sharma T."/>
            <person name="Shen D."/>
            <person name="Roswanjaya Y."/>
            <person name="Wardhani T."/>
            <person name="Kalhor M.S."/>
            <person name="Jansen J."/>
            <person name="Van den Hoogen J."/>
            <person name="Gungor B."/>
            <person name="Hartog M."/>
            <person name="Hontelez J."/>
            <person name="Verver J."/>
            <person name="Yang W.-C."/>
            <person name="Schijlen E."/>
            <person name="Repin R."/>
            <person name="Schilthuizen M."/>
            <person name="Schranz E."/>
            <person name="Heidstra R."/>
            <person name="Miyata K."/>
            <person name="Fedorova E."/>
            <person name="Kohlen W."/>
            <person name="Bisseling T."/>
            <person name="Smit S."/>
            <person name="Geurts R."/>
        </authorList>
    </citation>
    <scope>NUCLEOTIDE SEQUENCE [LARGE SCALE GENOMIC DNA]</scope>
    <source>
        <strain evidence="9">cv. WU1-14</strain>
    </source>
</reference>
<dbReference type="GO" id="GO:0016705">
    <property type="term" value="F:oxidoreductase activity, acting on paired donors, with incorporation or reduction of molecular oxygen"/>
    <property type="evidence" value="ECO:0007669"/>
    <property type="project" value="InterPro"/>
</dbReference>
<dbReference type="EMBL" id="JXTB01000053">
    <property type="protein sequence ID" value="PON69985.1"/>
    <property type="molecule type" value="Genomic_DNA"/>
</dbReference>
<evidence type="ECO:0000256" key="4">
    <source>
        <dbReference type="ARBA" id="ARBA00022723"/>
    </source>
</evidence>
<dbReference type="GO" id="GO:0005506">
    <property type="term" value="F:iron ion binding"/>
    <property type="evidence" value="ECO:0007669"/>
    <property type="project" value="InterPro"/>
</dbReference>
<keyword evidence="3" id="KW-0349">Heme</keyword>
<dbReference type="AlphaFoldDB" id="A0A2P5D9M0"/>
<sequence length="71" mass="8245">MAFQVKKGDEVTYLAYAMGRVTNIRGENVEEFRPERWLDGGGHFRSESRFKFIAFHAGPQICLGKEFAYRQ</sequence>
<dbReference type="OrthoDB" id="1430749at2759"/>
<comment type="similarity">
    <text evidence="2">Belongs to the cytochrome P450 family.</text>
</comment>
<evidence type="ECO:0000256" key="3">
    <source>
        <dbReference type="ARBA" id="ARBA00022617"/>
    </source>
</evidence>
<evidence type="ECO:0000256" key="7">
    <source>
        <dbReference type="ARBA" id="ARBA00023033"/>
    </source>
</evidence>
<dbReference type="GO" id="GO:0004497">
    <property type="term" value="F:monooxygenase activity"/>
    <property type="evidence" value="ECO:0007669"/>
    <property type="project" value="UniProtKB-KW"/>
</dbReference>